<accession>A0A4Y2SWL5</accession>
<reference evidence="2 3" key="1">
    <citation type="journal article" date="2019" name="Sci. Rep.">
        <title>Orb-weaving spider Araneus ventricosus genome elucidates the spidroin gene catalogue.</title>
        <authorList>
            <person name="Kono N."/>
            <person name="Nakamura H."/>
            <person name="Ohtoshi R."/>
            <person name="Moran D.A.P."/>
            <person name="Shinohara A."/>
            <person name="Yoshida Y."/>
            <person name="Fujiwara M."/>
            <person name="Mori M."/>
            <person name="Tomita M."/>
            <person name="Arakawa K."/>
        </authorList>
    </citation>
    <scope>NUCLEOTIDE SEQUENCE [LARGE SCALE GENOMIC DNA]</scope>
</reference>
<proteinExistence type="predicted"/>
<sequence>MYQRVLQDLEWNMKGRKRTHNVDTPDTTPENSPDKTWARRRKRQRIVHTPENSPTLSANYEDVSSAEDTQSVAKSSSASPSPRRKKHKRKKSKNRKKSKRDSKRRAKRGSSSGSRASSGSRSSSGSRASSTSPRKKRKRQNSRYLRRVSKNVLKYDFAPHQLVFQKPPGKKFTRKRLPIKPVVHS</sequence>
<evidence type="ECO:0000313" key="3">
    <source>
        <dbReference type="Proteomes" id="UP000499080"/>
    </source>
</evidence>
<feature type="compositionally biased region" description="Polar residues" evidence="1">
    <location>
        <begin position="22"/>
        <end position="31"/>
    </location>
</feature>
<feature type="compositionally biased region" description="Basic residues" evidence="1">
    <location>
        <begin position="133"/>
        <end position="149"/>
    </location>
</feature>
<comment type="caution">
    <text evidence="2">The sequence shown here is derived from an EMBL/GenBank/DDBJ whole genome shotgun (WGS) entry which is preliminary data.</text>
</comment>
<feature type="compositionally biased region" description="Basic residues" evidence="1">
    <location>
        <begin position="82"/>
        <end position="108"/>
    </location>
</feature>
<evidence type="ECO:0000313" key="2">
    <source>
        <dbReference type="EMBL" id="GBN92063.1"/>
    </source>
</evidence>
<protein>
    <submittedName>
        <fullName evidence="2">Uncharacterized protein</fullName>
    </submittedName>
</protein>
<evidence type="ECO:0000256" key="1">
    <source>
        <dbReference type="SAM" id="MobiDB-lite"/>
    </source>
</evidence>
<dbReference type="AlphaFoldDB" id="A0A4Y2SWL5"/>
<feature type="compositionally biased region" description="Low complexity" evidence="1">
    <location>
        <begin position="109"/>
        <end position="132"/>
    </location>
</feature>
<keyword evidence="3" id="KW-1185">Reference proteome</keyword>
<name>A0A4Y2SWL5_ARAVE</name>
<organism evidence="2 3">
    <name type="scientific">Araneus ventricosus</name>
    <name type="common">Orbweaver spider</name>
    <name type="synonym">Epeira ventricosa</name>
    <dbReference type="NCBI Taxonomy" id="182803"/>
    <lineage>
        <taxon>Eukaryota</taxon>
        <taxon>Metazoa</taxon>
        <taxon>Ecdysozoa</taxon>
        <taxon>Arthropoda</taxon>
        <taxon>Chelicerata</taxon>
        <taxon>Arachnida</taxon>
        <taxon>Araneae</taxon>
        <taxon>Araneomorphae</taxon>
        <taxon>Entelegynae</taxon>
        <taxon>Araneoidea</taxon>
        <taxon>Araneidae</taxon>
        <taxon>Araneus</taxon>
    </lineage>
</organism>
<dbReference type="Proteomes" id="UP000499080">
    <property type="component" value="Unassembled WGS sequence"/>
</dbReference>
<gene>
    <name evidence="2" type="ORF">AVEN_266877_1</name>
</gene>
<feature type="region of interest" description="Disordered" evidence="1">
    <location>
        <begin position="1"/>
        <end position="149"/>
    </location>
</feature>
<dbReference type="EMBL" id="BGPR01024197">
    <property type="protein sequence ID" value="GBN92063.1"/>
    <property type="molecule type" value="Genomic_DNA"/>
</dbReference>